<protein>
    <submittedName>
        <fullName evidence="1">Uncharacterized protein</fullName>
    </submittedName>
</protein>
<accession>A0ACC1QM09</accession>
<evidence type="ECO:0000313" key="2">
    <source>
        <dbReference type="Proteomes" id="UP001148737"/>
    </source>
</evidence>
<keyword evidence="2" id="KW-1185">Reference proteome</keyword>
<comment type="caution">
    <text evidence="1">The sequence shown here is derived from an EMBL/GenBank/DDBJ whole genome shotgun (WGS) entry which is preliminary data.</text>
</comment>
<evidence type="ECO:0000313" key="1">
    <source>
        <dbReference type="EMBL" id="KAJ3483203.1"/>
    </source>
</evidence>
<gene>
    <name evidence="1" type="ORF">NLG97_g7360</name>
</gene>
<dbReference type="Proteomes" id="UP001148737">
    <property type="component" value="Unassembled WGS sequence"/>
</dbReference>
<proteinExistence type="predicted"/>
<sequence length="402" mass="44906">MAESLQPGVYACVIITFVISTITLGLRFYARRIKNVQLWWDDWFAVLSFAGCIAYDISVFFLITKGLGLHLDDLPVSVDEARYYQRMVQEIEEHAYTIAIGAAQLSLLALYWRLFQAITPARLAVLLLTALASTWFIVRLLVAVFQCYPPKFFWDKTIEGKCTVNPAQFFLWSVSTHLVIDVTLIILPAIAGPRNLARSNRNSIAQISRLSLPLVQKAAILCMFMFGFMVMIASIMMLVVSSHYDSYADDTMWNCTPVVVWSAAEVHLSLMTCCLPILRPIVVAFGGWWSQNFRSRGSQASRCTKNNMKLSKLSSSSMRKKNKLGSGDSTCQLATTDTSNETTYIYGQGSGSDTVVEGKRGSVDDGQLESGTSADKGIKVKYEVTLDFTEPEDMTQIRHNTH</sequence>
<dbReference type="EMBL" id="JANAKD010001115">
    <property type="protein sequence ID" value="KAJ3483203.1"/>
    <property type="molecule type" value="Genomic_DNA"/>
</dbReference>
<reference evidence="1" key="1">
    <citation type="submission" date="2022-07" db="EMBL/GenBank/DDBJ databases">
        <title>Genome Sequence of Lecanicillium saksenae.</title>
        <authorList>
            <person name="Buettner E."/>
        </authorList>
    </citation>
    <scope>NUCLEOTIDE SEQUENCE</scope>
    <source>
        <strain evidence="1">VT-O1</strain>
    </source>
</reference>
<organism evidence="1 2">
    <name type="scientific">Lecanicillium saksenae</name>
    <dbReference type="NCBI Taxonomy" id="468837"/>
    <lineage>
        <taxon>Eukaryota</taxon>
        <taxon>Fungi</taxon>
        <taxon>Dikarya</taxon>
        <taxon>Ascomycota</taxon>
        <taxon>Pezizomycotina</taxon>
        <taxon>Sordariomycetes</taxon>
        <taxon>Hypocreomycetidae</taxon>
        <taxon>Hypocreales</taxon>
        <taxon>Cordycipitaceae</taxon>
        <taxon>Lecanicillium</taxon>
    </lineage>
</organism>
<name>A0ACC1QM09_9HYPO</name>